<dbReference type="PANTHER" id="PTHR36116">
    <property type="entry name" value="UPF0060 MEMBRANE PROTEIN YNFA"/>
    <property type="match status" value="1"/>
</dbReference>
<reference evidence="7" key="1">
    <citation type="submission" date="2021-08" db="EMBL/GenBank/DDBJ databases">
        <title>WGS assembly of Ceratopteris richardii.</title>
        <authorList>
            <person name="Marchant D.B."/>
            <person name="Chen G."/>
            <person name="Jenkins J."/>
            <person name="Shu S."/>
            <person name="Leebens-Mack J."/>
            <person name="Grimwood J."/>
            <person name="Schmutz J."/>
            <person name="Soltis P."/>
            <person name="Soltis D."/>
            <person name="Chen Z.-H."/>
        </authorList>
    </citation>
    <scope>NUCLEOTIDE SEQUENCE</scope>
    <source>
        <strain evidence="7">Whitten #5841</strain>
        <tissue evidence="7">Leaf</tissue>
    </source>
</reference>
<evidence type="ECO:0000256" key="3">
    <source>
        <dbReference type="ARBA" id="ARBA00022692"/>
    </source>
</evidence>
<dbReference type="OMA" id="WDILGAC"/>
<accession>A0A8T2TDU4</accession>
<dbReference type="AlphaFoldDB" id="A0A8T2TDU4"/>
<evidence type="ECO:0000256" key="4">
    <source>
        <dbReference type="ARBA" id="ARBA00022989"/>
    </source>
</evidence>
<evidence type="ECO:0000256" key="1">
    <source>
        <dbReference type="ARBA" id="ARBA00004141"/>
    </source>
</evidence>
<sequence>MGIQNLSPTDCGITIGFLIASALCEVCGGWCIWKWRREGWRWWFMVIGCTVLIMSGVLPTFQKQDFNRTYALYGGFFICVSFLWGWALDKHRPDIWDAVGSVISLMGVLLTMFVPRQSTSTS</sequence>
<evidence type="ECO:0000313" key="8">
    <source>
        <dbReference type="Proteomes" id="UP000825935"/>
    </source>
</evidence>
<dbReference type="PANTHER" id="PTHR36116:SF1">
    <property type="entry name" value="UPF0060 MEMBRANE PROTEIN YNFA"/>
    <property type="match status" value="1"/>
</dbReference>
<name>A0A8T2TDU4_CERRI</name>
<feature type="transmembrane region" description="Helical" evidence="6">
    <location>
        <begin position="40"/>
        <end position="58"/>
    </location>
</feature>
<keyword evidence="5 6" id="KW-0472">Membrane</keyword>
<feature type="transmembrane region" description="Helical" evidence="6">
    <location>
        <begin position="12"/>
        <end position="33"/>
    </location>
</feature>
<dbReference type="OrthoDB" id="65622at2759"/>
<dbReference type="Proteomes" id="UP000825935">
    <property type="component" value="Chromosome 14"/>
</dbReference>
<gene>
    <name evidence="7" type="ORF">KP509_14G067300</name>
</gene>
<evidence type="ECO:0000256" key="5">
    <source>
        <dbReference type="ARBA" id="ARBA00023136"/>
    </source>
</evidence>
<evidence type="ECO:0000313" key="7">
    <source>
        <dbReference type="EMBL" id="KAH7415934.1"/>
    </source>
</evidence>
<keyword evidence="2" id="KW-1003">Cell membrane</keyword>
<evidence type="ECO:0000256" key="2">
    <source>
        <dbReference type="ARBA" id="ARBA00022475"/>
    </source>
</evidence>
<proteinExistence type="predicted"/>
<dbReference type="SUPFAM" id="SSF103481">
    <property type="entry name" value="Multidrug resistance efflux transporter EmrE"/>
    <property type="match status" value="1"/>
</dbReference>
<organism evidence="7 8">
    <name type="scientific">Ceratopteris richardii</name>
    <name type="common">Triangle waterfern</name>
    <dbReference type="NCBI Taxonomy" id="49495"/>
    <lineage>
        <taxon>Eukaryota</taxon>
        <taxon>Viridiplantae</taxon>
        <taxon>Streptophyta</taxon>
        <taxon>Embryophyta</taxon>
        <taxon>Tracheophyta</taxon>
        <taxon>Polypodiopsida</taxon>
        <taxon>Polypodiidae</taxon>
        <taxon>Polypodiales</taxon>
        <taxon>Pteridineae</taxon>
        <taxon>Pteridaceae</taxon>
        <taxon>Parkerioideae</taxon>
        <taxon>Ceratopteris</taxon>
    </lineage>
</organism>
<dbReference type="InterPro" id="IPR003844">
    <property type="entry name" value="UPF0060"/>
</dbReference>
<keyword evidence="3 6" id="KW-0812">Transmembrane</keyword>
<evidence type="ECO:0000256" key="6">
    <source>
        <dbReference type="SAM" id="Phobius"/>
    </source>
</evidence>
<comment type="subcellular location">
    <subcellularLocation>
        <location evidence="1">Membrane</location>
        <topology evidence="1">Multi-pass membrane protein</topology>
    </subcellularLocation>
</comment>
<dbReference type="Pfam" id="PF02694">
    <property type="entry name" value="UPF0060"/>
    <property type="match status" value="1"/>
</dbReference>
<protein>
    <submittedName>
        <fullName evidence="7">Uncharacterized protein</fullName>
    </submittedName>
</protein>
<keyword evidence="4 6" id="KW-1133">Transmembrane helix</keyword>
<dbReference type="InterPro" id="IPR037185">
    <property type="entry name" value="EmrE-like"/>
</dbReference>
<comment type="caution">
    <text evidence="7">The sequence shown here is derived from an EMBL/GenBank/DDBJ whole genome shotgun (WGS) entry which is preliminary data.</text>
</comment>
<dbReference type="GO" id="GO:0005886">
    <property type="term" value="C:plasma membrane"/>
    <property type="evidence" value="ECO:0007669"/>
    <property type="project" value="TreeGrafter"/>
</dbReference>
<feature type="transmembrane region" description="Helical" evidence="6">
    <location>
        <begin position="95"/>
        <end position="114"/>
    </location>
</feature>
<feature type="transmembrane region" description="Helical" evidence="6">
    <location>
        <begin position="70"/>
        <end position="88"/>
    </location>
</feature>
<dbReference type="Gene3D" id="1.10.3730.20">
    <property type="match status" value="1"/>
</dbReference>
<keyword evidence="8" id="KW-1185">Reference proteome</keyword>
<dbReference type="EMBL" id="CM035419">
    <property type="protein sequence ID" value="KAH7415934.1"/>
    <property type="molecule type" value="Genomic_DNA"/>
</dbReference>